<comment type="caution">
    <text evidence="2">The sequence shown here is derived from an EMBL/GenBank/DDBJ whole genome shotgun (WGS) entry which is preliminary data.</text>
</comment>
<name>A0AAN8LHC8_9TELE</name>
<dbReference type="PANTHER" id="PTHR13594:SF2">
    <property type="entry name" value="SI:CH73-100L22.3"/>
    <property type="match status" value="1"/>
</dbReference>
<feature type="region of interest" description="Disordered" evidence="1">
    <location>
        <begin position="453"/>
        <end position="477"/>
    </location>
</feature>
<feature type="region of interest" description="Disordered" evidence="1">
    <location>
        <begin position="532"/>
        <end position="562"/>
    </location>
</feature>
<evidence type="ECO:0000256" key="1">
    <source>
        <dbReference type="SAM" id="MobiDB-lite"/>
    </source>
</evidence>
<feature type="compositionally biased region" description="Polar residues" evidence="1">
    <location>
        <begin position="226"/>
        <end position="246"/>
    </location>
</feature>
<sequence>MTVSSKLSVCCLEEAGKIMEDYEKFIQRRLYELKSRHSNHNKNQRRTLECTRHGSSAIRFHGSPILPPLLTGVQREEMQRHREAAKRMTDRRKTQPSDPRMSYVQNILHSVQLRRAPTLEEFFQGEPGLTLEEFFQGEPGLTLEEFFQGEPAPTLEEFFQGEPRLTAAKTTNLHHSNVCQVLASQNDDVTETKDSLPGSSSPPTRTVMHDGKAGILVRGKLVCDPTTPSLSREATTHTNRLAPQTETRTRERLLYDQDRTTNVGCVLEEDLGLGRPTVDPPADISQQSSGYVTYENMEATCVLSRTEAGESIISGPEEGTPVGTGGFFLQNTSDTNTTKACNIISHPPVDAEDLEEGSSPCDDDLITGRPVEEASVTSSWCNDVIPDYLEEALVTSPLQSNNITCPVEDLIASHPGKKECSTTNVDVISPQHQASSLSDRPDPKIVVTCPHTEASTPDLCKPDQNQASDLDLDPQEGPYRLSLQTLLKKSQAALERPKPGRNQPEPKTQTGDVESEPLAGPYHLSLQTLLKKSQEHRRRQRQLKNQAKASTCPVRTQEASTHQKMEEEISFSDKENDEFPQLGRVVAEGLKTRDRDGRKDHLGMGVQFSGPPPLEIFPKEAWVQREEKERSSIVERMGLNEKVCHKGIMKELEAGNGPTHLVGLEGDTQTQSPPGVDIDAGSAAQDIQLHLSPDVTAAPSTLMDNLPHPISADASITQESFYLVREKSSTLPRPSSLGGNRFQTVPTPQFSMSPIRCKSKGNSGGGGGTPKRQILVNTPLNVDNEVGSGTGLGKNDAWDQSHLHRAPLVAWGGISQGFIAPIAPVVARGGTTPMRRSSDQAEQIAQLELNLSSLKALISDLESTLTETPGNHQTHNSSQTDNIDQQYQYRDYHTPDSQALQTTGNQTHNNSQTDNSSNLTMDPPHKYIDYHTPESQTESNLTDSDKGRGGGGVRSADKMVVVPCRVQWCDSVPPLVKEVEISVTTGYKRQDGRQQQPLAARQVTSLTQKMRVPDVFRKVPYDVIKVPSEVIEVLKDVIKIPASHKTTSSVLSDASNNQRQPMEWKSDPEDHADFLSINQSYDVDTPSGLWLQEGSGSEGSLKGHDPAGKQLTPENGEVGQGGASRAKRRLVMHTTEENGGRGGGRRAVMVRPHSSTPKAAVRSHGQENQQVGSCSSQENQQVGSCSSQENQQVGSCSSQENQQVGSCSSQENQQVGSCSSQENQQVGSCSSQENQQVRSCSSQETQQVGSCSSQENQQVRSCSSQENQQVGSCSSQENQQVHLELTHAAQIRALKEEQRRQQQQLLQMLAIRYQLLQSLSFPVSSCPTSSSRLEDNTTSLLPLSSIPLSSIPLSIPLFSPFPGSPLPDNLSSLLSDPDSPPQSSRCLSVCYRPLVAAAVKGYLTRRLLRTERVGQLLLTIKDTQQFLQAFQPQSPGRQDLVLLERVTLQLRSARYEVQDIFFCVSAGDRMQIISWDRQLAREREMKRKTGETGSTRGKSSLSAATQKALERKRGVLMTQRGTGAGVVAGQKGPLAGAEENVVKQTRGSFRPNPQRVPKTTPSRRPR</sequence>
<evidence type="ECO:0000313" key="3">
    <source>
        <dbReference type="Proteomes" id="UP001356427"/>
    </source>
</evidence>
<reference evidence="2 3" key="1">
    <citation type="submission" date="2021-04" db="EMBL/GenBank/DDBJ databases">
        <authorList>
            <person name="De Guttry C."/>
            <person name="Zahm M."/>
            <person name="Klopp C."/>
            <person name="Cabau C."/>
            <person name="Louis A."/>
            <person name="Berthelot C."/>
            <person name="Parey E."/>
            <person name="Roest Crollius H."/>
            <person name="Montfort J."/>
            <person name="Robinson-Rechavi M."/>
            <person name="Bucao C."/>
            <person name="Bouchez O."/>
            <person name="Gislard M."/>
            <person name="Lluch J."/>
            <person name="Milhes M."/>
            <person name="Lampietro C."/>
            <person name="Lopez Roques C."/>
            <person name="Donnadieu C."/>
            <person name="Braasch I."/>
            <person name="Desvignes T."/>
            <person name="Postlethwait J."/>
            <person name="Bobe J."/>
            <person name="Wedekind C."/>
            <person name="Guiguen Y."/>
        </authorList>
    </citation>
    <scope>NUCLEOTIDE SEQUENCE [LARGE SCALE GENOMIC DNA]</scope>
    <source>
        <strain evidence="2">Cs_M1</strain>
        <tissue evidence="2">Blood</tissue>
    </source>
</reference>
<organism evidence="2 3">
    <name type="scientific">Coregonus suidteri</name>
    <dbReference type="NCBI Taxonomy" id="861788"/>
    <lineage>
        <taxon>Eukaryota</taxon>
        <taxon>Metazoa</taxon>
        <taxon>Chordata</taxon>
        <taxon>Craniata</taxon>
        <taxon>Vertebrata</taxon>
        <taxon>Euteleostomi</taxon>
        <taxon>Actinopterygii</taxon>
        <taxon>Neopterygii</taxon>
        <taxon>Teleostei</taxon>
        <taxon>Protacanthopterygii</taxon>
        <taxon>Salmoniformes</taxon>
        <taxon>Salmonidae</taxon>
        <taxon>Coregoninae</taxon>
        <taxon>Coregonus</taxon>
    </lineage>
</organism>
<dbReference type="GO" id="GO:0007099">
    <property type="term" value="P:centriole replication"/>
    <property type="evidence" value="ECO:0007669"/>
    <property type="project" value="InterPro"/>
</dbReference>
<gene>
    <name evidence="2" type="ORF">J4Q44_G00289840</name>
</gene>
<evidence type="ECO:0000313" key="2">
    <source>
        <dbReference type="EMBL" id="KAK6300886.1"/>
    </source>
</evidence>
<dbReference type="GO" id="GO:0032465">
    <property type="term" value="P:regulation of cytokinesis"/>
    <property type="evidence" value="ECO:0007669"/>
    <property type="project" value="InterPro"/>
</dbReference>
<feature type="region of interest" description="Disordered" evidence="1">
    <location>
        <begin position="727"/>
        <end position="755"/>
    </location>
</feature>
<dbReference type="Proteomes" id="UP001356427">
    <property type="component" value="Unassembled WGS sequence"/>
</dbReference>
<dbReference type="GO" id="GO:0032053">
    <property type="term" value="P:ciliary basal body organization"/>
    <property type="evidence" value="ECO:0007669"/>
    <property type="project" value="TreeGrafter"/>
</dbReference>
<dbReference type="GO" id="GO:1903723">
    <property type="term" value="P:negative regulation of centriole elongation"/>
    <property type="evidence" value="ECO:0007669"/>
    <property type="project" value="TreeGrafter"/>
</dbReference>
<feature type="compositionally biased region" description="Polar residues" evidence="1">
    <location>
        <begin position="897"/>
        <end position="920"/>
    </location>
</feature>
<feature type="region of interest" description="Disordered" evidence="1">
    <location>
        <begin position="492"/>
        <end position="518"/>
    </location>
</feature>
<feature type="region of interest" description="Disordered" evidence="1">
    <location>
        <begin position="1484"/>
        <end position="1566"/>
    </location>
</feature>
<feature type="region of interest" description="Disordered" evidence="1">
    <location>
        <begin position="1045"/>
        <end position="1069"/>
    </location>
</feature>
<dbReference type="PANTHER" id="PTHR13594">
    <property type="entry name" value="CENTRIOLAR COILED-COIL PROTEIN OF 110 KDA"/>
    <property type="match status" value="1"/>
</dbReference>
<accession>A0AAN8LHC8</accession>
<protein>
    <submittedName>
        <fullName evidence="2">Uncharacterized protein</fullName>
    </submittedName>
</protein>
<proteinExistence type="predicted"/>
<feature type="compositionally biased region" description="Polar residues" evidence="1">
    <location>
        <begin position="1045"/>
        <end position="1060"/>
    </location>
</feature>
<feature type="compositionally biased region" description="Basic and acidic residues" evidence="1">
    <location>
        <begin position="923"/>
        <end position="932"/>
    </location>
</feature>
<feature type="compositionally biased region" description="Polar residues" evidence="1">
    <location>
        <begin position="1491"/>
        <end position="1505"/>
    </location>
</feature>
<keyword evidence="3" id="KW-1185">Reference proteome</keyword>
<dbReference type="InterPro" id="IPR033207">
    <property type="entry name" value="CCP110"/>
</dbReference>
<feature type="compositionally biased region" description="Polar residues" evidence="1">
    <location>
        <begin position="933"/>
        <end position="942"/>
    </location>
</feature>
<feature type="compositionally biased region" description="Polar residues" evidence="1">
    <location>
        <begin position="729"/>
        <end position="752"/>
    </location>
</feature>
<feature type="region of interest" description="Disordered" evidence="1">
    <location>
        <begin position="184"/>
        <end position="208"/>
    </location>
</feature>
<dbReference type="EMBL" id="JAGTTL010000027">
    <property type="protein sequence ID" value="KAK6300886.1"/>
    <property type="molecule type" value="Genomic_DNA"/>
</dbReference>
<feature type="region of interest" description="Disordered" evidence="1">
    <location>
        <begin position="897"/>
        <end position="955"/>
    </location>
</feature>
<dbReference type="GO" id="GO:0005814">
    <property type="term" value="C:centriole"/>
    <property type="evidence" value="ECO:0007669"/>
    <property type="project" value="InterPro"/>
</dbReference>
<feature type="region of interest" description="Disordered" evidence="1">
    <location>
        <begin position="226"/>
        <end position="247"/>
    </location>
</feature>
<feature type="compositionally biased region" description="Polar residues" evidence="1">
    <location>
        <begin position="543"/>
        <end position="560"/>
    </location>
</feature>
<dbReference type="Pfam" id="PF16025">
    <property type="entry name" value="CaM_bind"/>
    <property type="match status" value="1"/>
</dbReference>
<feature type="region of interest" description="Disordered" evidence="1">
    <location>
        <begin position="1085"/>
        <end position="1174"/>
    </location>
</feature>